<name>A0A4V3H2W0_9FLAO</name>
<dbReference type="PANTHER" id="PTHR47129:SF1">
    <property type="entry name" value="NMRA-LIKE DOMAIN-CONTAINING PROTEIN"/>
    <property type="match status" value="1"/>
</dbReference>
<proteinExistence type="predicted"/>
<dbReference type="InterPro" id="IPR036291">
    <property type="entry name" value="NAD(P)-bd_dom_sf"/>
</dbReference>
<evidence type="ECO:0000259" key="1">
    <source>
        <dbReference type="Pfam" id="PF05368"/>
    </source>
</evidence>
<dbReference type="AlphaFoldDB" id="A0A4V3H2W0"/>
<reference evidence="2 3" key="1">
    <citation type="submission" date="2019-03" db="EMBL/GenBank/DDBJ databases">
        <title>Genomic Encyclopedia of Type Strains, Phase III (KMG-III): the genomes of soil and plant-associated and newly described type strains.</title>
        <authorList>
            <person name="Whitman W."/>
        </authorList>
    </citation>
    <scope>NUCLEOTIDE SEQUENCE [LARGE SCALE GENOMIC DNA]</scope>
    <source>
        <strain evidence="2 3">CGMCC 1.12802</strain>
    </source>
</reference>
<dbReference type="OrthoDB" id="9780595at2"/>
<accession>A0A4V3H2W0</accession>
<gene>
    <name evidence="2" type="ORF">B0I22_0566</name>
</gene>
<dbReference type="Pfam" id="PF05368">
    <property type="entry name" value="NmrA"/>
    <property type="match status" value="1"/>
</dbReference>
<dbReference type="CDD" id="cd05269">
    <property type="entry name" value="TMR_SDR_a"/>
    <property type="match status" value="1"/>
</dbReference>
<dbReference type="EMBL" id="SOEO01000001">
    <property type="protein sequence ID" value="TDX86441.1"/>
    <property type="molecule type" value="Genomic_DNA"/>
</dbReference>
<dbReference type="PANTHER" id="PTHR47129">
    <property type="entry name" value="QUINONE OXIDOREDUCTASE 2"/>
    <property type="match status" value="1"/>
</dbReference>
<evidence type="ECO:0000313" key="3">
    <source>
        <dbReference type="Proteomes" id="UP000295313"/>
    </source>
</evidence>
<keyword evidence="3" id="KW-1185">Reference proteome</keyword>
<sequence>MILITGASGHLGTAVINHLLTKISADKIVALVRNTEKGKALKAKGIEVRIGDYADKTSIEKAVDGISKLLLISGSSEDALTEHKNVIDSAKDAGVSQIYYTSGARNENVSESKLGPLTDAYSTTENYIINSGLPYTIFQNGLYSETLPFFIGYDVVNTGISFPAENGKASFATRDEMGKAIANVLADDGHIYKIYKLTGALSYSFAEIAELLSEFSGEKVAYESPAPKDYEKKLKEYGVGEMDIWYLTLLASIIRNDEYNVVSSDLEELLGHRNTDLEIYLEDTFIN</sequence>
<dbReference type="Gene3D" id="3.40.50.720">
    <property type="entry name" value="NAD(P)-binding Rossmann-like Domain"/>
    <property type="match status" value="1"/>
</dbReference>
<dbReference type="Proteomes" id="UP000295313">
    <property type="component" value="Unassembled WGS sequence"/>
</dbReference>
<evidence type="ECO:0000313" key="2">
    <source>
        <dbReference type="EMBL" id="TDX86441.1"/>
    </source>
</evidence>
<dbReference type="RefSeq" id="WP_133943055.1">
    <property type="nucleotide sequence ID" value="NZ_SOEO01000001.1"/>
</dbReference>
<dbReference type="Gene3D" id="3.90.25.10">
    <property type="entry name" value="UDP-galactose 4-epimerase, domain 1"/>
    <property type="match status" value="1"/>
</dbReference>
<organism evidence="2 3">
    <name type="scientific">Epilithonimonas xixisoli</name>
    <dbReference type="NCBI Taxonomy" id="1476462"/>
    <lineage>
        <taxon>Bacteria</taxon>
        <taxon>Pseudomonadati</taxon>
        <taxon>Bacteroidota</taxon>
        <taxon>Flavobacteriia</taxon>
        <taxon>Flavobacteriales</taxon>
        <taxon>Weeksellaceae</taxon>
        <taxon>Chryseobacterium group</taxon>
        <taxon>Epilithonimonas</taxon>
    </lineage>
</organism>
<protein>
    <submittedName>
        <fullName evidence="2">NAD(P)H dehydrogenase (Quinone)</fullName>
    </submittedName>
</protein>
<comment type="caution">
    <text evidence="2">The sequence shown here is derived from an EMBL/GenBank/DDBJ whole genome shotgun (WGS) entry which is preliminary data.</text>
</comment>
<dbReference type="InterPro" id="IPR052718">
    <property type="entry name" value="NmrA-type_oxidoreductase"/>
</dbReference>
<dbReference type="InterPro" id="IPR008030">
    <property type="entry name" value="NmrA-like"/>
</dbReference>
<feature type="domain" description="NmrA-like" evidence="1">
    <location>
        <begin position="2"/>
        <end position="239"/>
    </location>
</feature>
<dbReference type="SUPFAM" id="SSF51735">
    <property type="entry name" value="NAD(P)-binding Rossmann-fold domains"/>
    <property type="match status" value="1"/>
</dbReference>